<comment type="caution">
    <text evidence="1">The sequence shown here is derived from an EMBL/GenBank/DDBJ whole genome shotgun (WGS) entry which is preliminary data.</text>
</comment>
<dbReference type="Proteomes" id="UP001164539">
    <property type="component" value="Chromosome 6"/>
</dbReference>
<protein>
    <submittedName>
        <fullName evidence="1">Auxin-responsive protein</fullName>
    </submittedName>
</protein>
<dbReference type="EMBL" id="CM051399">
    <property type="protein sequence ID" value="KAJ4715904.1"/>
    <property type="molecule type" value="Genomic_DNA"/>
</dbReference>
<evidence type="ECO:0000313" key="1">
    <source>
        <dbReference type="EMBL" id="KAJ4715904.1"/>
    </source>
</evidence>
<sequence>MVSTKKLMKMATKWQKAAEIGMKRIPLQRADSNMNSNRCNISAVANKGHFVVYTRDNQRFMIPLPYLNNEIFRELLKMSEEEFGLPRDGPIILPCNSFFLEYLVSFIGTELAKNEEKAKLLSVISSCYSLSSSLHQGPRNQHILVCN</sequence>
<gene>
    <name evidence="1" type="ORF">OWV82_010993</name>
</gene>
<evidence type="ECO:0000313" key="2">
    <source>
        <dbReference type="Proteomes" id="UP001164539"/>
    </source>
</evidence>
<keyword evidence="2" id="KW-1185">Reference proteome</keyword>
<reference evidence="1 2" key="1">
    <citation type="journal article" date="2023" name="Science">
        <title>Complex scaffold remodeling in plant triterpene biosynthesis.</title>
        <authorList>
            <person name="De La Pena R."/>
            <person name="Hodgson H."/>
            <person name="Liu J.C."/>
            <person name="Stephenson M.J."/>
            <person name="Martin A.C."/>
            <person name="Owen C."/>
            <person name="Harkess A."/>
            <person name="Leebens-Mack J."/>
            <person name="Jimenez L.E."/>
            <person name="Osbourn A."/>
            <person name="Sattely E.S."/>
        </authorList>
    </citation>
    <scope>NUCLEOTIDE SEQUENCE [LARGE SCALE GENOMIC DNA]</scope>
    <source>
        <strain evidence="2">cv. JPN11</strain>
        <tissue evidence="1">Leaf</tissue>
    </source>
</reference>
<name>A0ACC1XYW6_MELAZ</name>
<accession>A0ACC1XYW6</accession>
<proteinExistence type="predicted"/>
<organism evidence="1 2">
    <name type="scientific">Melia azedarach</name>
    <name type="common">Chinaberry tree</name>
    <dbReference type="NCBI Taxonomy" id="155640"/>
    <lineage>
        <taxon>Eukaryota</taxon>
        <taxon>Viridiplantae</taxon>
        <taxon>Streptophyta</taxon>
        <taxon>Embryophyta</taxon>
        <taxon>Tracheophyta</taxon>
        <taxon>Spermatophyta</taxon>
        <taxon>Magnoliopsida</taxon>
        <taxon>eudicotyledons</taxon>
        <taxon>Gunneridae</taxon>
        <taxon>Pentapetalae</taxon>
        <taxon>rosids</taxon>
        <taxon>malvids</taxon>
        <taxon>Sapindales</taxon>
        <taxon>Meliaceae</taxon>
        <taxon>Melia</taxon>
    </lineage>
</organism>